<gene>
    <name evidence="2" type="ORF">ADEAN_000402800</name>
</gene>
<keyword evidence="3" id="KW-1185">Reference proteome</keyword>
<dbReference type="Proteomes" id="UP000515908">
    <property type="component" value="Chromosome 07"/>
</dbReference>
<dbReference type="EMBL" id="LR877151">
    <property type="protein sequence ID" value="CAD2216566.1"/>
    <property type="molecule type" value="Genomic_DNA"/>
</dbReference>
<protein>
    <submittedName>
        <fullName evidence="2">Uncharacterized protein</fullName>
    </submittedName>
</protein>
<evidence type="ECO:0000256" key="1">
    <source>
        <dbReference type="SAM" id="MobiDB-lite"/>
    </source>
</evidence>
<name>A0A7G2C9Y0_9TRYP</name>
<proteinExistence type="predicted"/>
<sequence length="667" mass="73376">MPNREYSTLLPLTCGEESGLPGVPAVGCVATLTISGPSLPSFSCAILATTKAVYVTGPDLYLLEGHGTQQLVNHLVWQLPSVTEVATGACTEEGSSVSSSSSVDQDTPALLSSQARCFSLTAFVDSSEQSTPDAVSIVVAWKDSTDTHHVSLIYLDSLVQLLSNKKSHKSVVIDLLPLNPRERVFRLFHDDRFTSDPERRKIVLVSTLQSGSFSHHKKEEEKPFFNRTGVTKMDKMNNVEEDYDSPRNHPTTKEGNAISGTGGIRSAKEKRRQNSLRYIVFENSKERSTIASDDRQWRHFIRRVNGTSQAISSGAEVGPVSLSIGEATEQDIVPWLWHFTTPWVVSSLSVQPVVPGVEHTDGFVRAAVGTAEGRLFMLRDATHTLAHRLSGPLVDLIFVSTKATPAPPSHRVGVLDERLHQAHDHLTYPGDHAALLVLDSIGRVLALRRINKEESIIPQLVEDVCQVAQLNVDVHEEIKQLRVENVAPSERSGKLFDMSTLLHFFKPSQKPKEVVKEVDSGVLQNNSSLYTSIYTPTTSGERGDAIYAGNLLSRGLLAGASVPFSGNRHPDSYPCEVVVSTMGQAVVSIVFDTDERYRFAISGFLVTPMPMYHVGFIDFFHDGREQVIMASMHSVIVAQCAYDSALLKERANTMIRLLEKLKKVKKG</sequence>
<reference evidence="2 3" key="1">
    <citation type="submission" date="2020-08" db="EMBL/GenBank/DDBJ databases">
        <authorList>
            <person name="Newling K."/>
            <person name="Davey J."/>
            <person name="Forrester S."/>
        </authorList>
    </citation>
    <scope>NUCLEOTIDE SEQUENCE [LARGE SCALE GENOMIC DNA]</scope>
    <source>
        <strain evidence="3">Crithidia deanei Carvalho (ATCC PRA-265)</strain>
    </source>
</reference>
<accession>A0A7G2C9Y0</accession>
<dbReference type="AlphaFoldDB" id="A0A7G2C9Y0"/>
<dbReference type="VEuPathDB" id="TriTrypDB:ADEAN_000402800"/>
<evidence type="ECO:0000313" key="3">
    <source>
        <dbReference type="Proteomes" id="UP000515908"/>
    </source>
</evidence>
<organism evidence="2 3">
    <name type="scientific">Angomonas deanei</name>
    <dbReference type="NCBI Taxonomy" id="59799"/>
    <lineage>
        <taxon>Eukaryota</taxon>
        <taxon>Discoba</taxon>
        <taxon>Euglenozoa</taxon>
        <taxon>Kinetoplastea</taxon>
        <taxon>Metakinetoplastina</taxon>
        <taxon>Trypanosomatida</taxon>
        <taxon>Trypanosomatidae</taxon>
        <taxon>Strigomonadinae</taxon>
        <taxon>Angomonas</taxon>
    </lineage>
</organism>
<feature type="region of interest" description="Disordered" evidence="1">
    <location>
        <begin position="242"/>
        <end position="267"/>
    </location>
</feature>
<evidence type="ECO:0000313" key="2">
    <source>
        <dbReference type="EMBL" id="CAD2216566.1"/>
    </source>
</evidence>